<evidence type="ECO:0000256" key="2">
    <source>
        <dbReference type="SAM" id="Phobius"/>
    </source>
</evidence>
<comment type="caution">
    <text evidence="3">The sequence shown here is derived from an EMBL/GenBank/DDBJ whole genome shotgun (WGS) entry which is preliminary data.</text>
</comment>
<dbReference type="Pfam" id="PF04203">
    <property type="entry name" value="Sortase"/>
    <property type="match status" value="1"/>
</dbReference>
<evidence type="ECO:0000256" key="1">
    <source>
        <dbReference type="ARBA" id="ARBA00022801"/>
    </source>
</evidence>
<evidence type="ECO:0008006" key="5">
    <source>
        <dbReference type="Google" id="ProtNLM"/>
    </source>
</evidence>
<dbReference type="InterPro" id="IPR005754">
    <property type="entry name" value="Sortase"/>
</dbReference>
<dbReference type="Proteomes" id="UP000230094">
    <property type="component" value="Unassembled WGS sequence"/>
</dbReference>
<dbReference type="GO" id="GO:0016787">
    <property type="term" value="F:hydrolase activity"/>
    <property type="evidence" value="ECO:0007669"/>
    <property type="project" value="UniProtKB-KW"/>
</dbReference>
<reference evidence="4" key="1">
    <citation type="submission" date="2017-09" db="EMBL/GenBank/DDBJ databases">
        <title>Depth-based differentiation of microbial function through sediment-hosted aquifers and enrichment of novel symbionts in the deep terrestrial subsurface.</title>
        <authorList>
            <person name="Probst A.J."/>
            <person name="Ladd B."/>
            <person name="Jarett J.K."/>
            <person name="Geller-Mcgrath D.E."/>
            <person name="Sieber C.M.K."/>
            <person name="Emerson J.B."/>
            <person name="Anantharaman K."/>
            <person name="Thomas B.C."/>
            <person name="Malmstrom R."/>
            <person name="Stieglmeier M."/>
            <person name="Klingl A."/>
            <person name="Woyke T."/>
            <person name="Ryan C.M."/>
            <person name="Banfield J.F."/>
        </authorList>
    </citation>
    <scope>NUCLEOTIDE SEQUENCE [LARGE SCALE GENOMIC DNA]</scope>
</reference>
<gene>
    <name evidence="3" type="ORF">COU49_02365</name>
</gene>
<dbReference type="AlphaFoldDB" id="A0A2H0TAW5"/>
<keyword evidence="2" id="KW-1133">Transmembrane helix</keyword>
<dbReference type="InterPro" id="IPR023365">
    <property type="entry name" value="Sortase_dom-sf"/>
</dbReference>
<dbReference type="InterPro" id="IPR042001">
    <property type="entry name" value="Sortase_F"/>
</dbReference>
<accession>A0A2H0TAW5</accession>
<dbReference type="CDD" id="cd05829">
    <property type="entry name" value="Sortase_F"/>
    <property type="match status" value="1"/>
</dbReference>
<evidence type="ECO:0000313" key="3">
    <source>
        <dbReference type="EMBL" id="PIR68169.1"/>
    </source>
</evidence>
<name>A0A2H0TAW5_9BACT</name>
<keyword evidence="2" id="KW-0472">Membrane</keyword>
<organism evidence="3 4">
    <name type="scientific">Candidatus Nomurabacteria bacterium CG10_big_fil_rev_8_21_14_0_10_35_16</name>
    <dbReference type="NCBI Taxonomy" id="1974731"/>
    <lineage>
        <taxon>Bacteria</taxon>
        <taxon>Candidatus Nomuraibacteriota</taxon>
    </lineage>
</organism>
<keyword evidence="1" id="KW-0378">Hydrolase</keyword>
<proteinExistence type="predicted"/>
<dbReference type="EMBL" id="PFCQ01000013">
    <property type="protein sequence ID" value="PIR68169.1"/>
    <property type="molecule type" value="Genomic_DNA"/>
</dbReference>
<protein>
    <recommendedName>
        <fullName evidence="5">Class F sortase</fullName>
    </recommendedName>
</protein>
<evidence type="ECO:0000313" key="4">
    <source>
        <dbReference type="Proteomes" id="UP000230094"/>
    </source>
</evidence>
<dbReference type="SUPFAM" id="SSF63817">
    <property type="entry name" value="Sortase"/>
    <property type="match status" value="1"/>
</dbReference>
<keyword evidence="2" id="KW-0812">Transmembrane</keyword>
<dbReference type="Gene3D" id="2.40.260.10">
    <property type="entry name" value="Sortase"/>
    <property type="match status" value="1"/>
</dbReference>
<feature type="transmembrane region" description="Helical" evidence="2">
    <location>
        <begin position="12"/>
        <end position="30"/>
    </location>
</feature>
<sequence length="203" mass="22394">MQFKSPSKQILFAIVFLGFVFFLAIVFYFIPKSSIQDSSAILAPNITINSTSKQENSNLAVRLKIPKINVDSPVVPVGLTRLGAMDAPTDPMEVGWFNLGPNPGEVGSAVIDGHSGYKDNIPAIFDDLSQLSLGDDIYIENNKGETIIFVVKKIQKYYPDSDAYGVFNSNDGLAHLNLITCVGVWDTETRSRSERLVIFTDRK</sequence>